<keyword evidence="3" id="KW-1185">Reference proteome</keyword>
<name>A0A1I2MI54_9EURY</name>
<dbReference type="Pfam" id="PF02567">
    <property type="entry name" value="PhzC-PhzF"/>
    <property type="match status" value="1"/>
</dbReference>
<dbReference type="GO" id="GO:0005737">
    <property type="term" value="C:cytoplasm"/>
    <property type="evidence" value="ECO:0007669"/>
    <property type="project" value="TreeGrafter"/>
</dbReference>
<dbReference type="RefSeq" id="WP_092888590.1">
    <property type="nucleotide sequence ID" value="NZ_FOOQ01000001.1"/>
</dbReference>
<dbReference type="PANTHER" id="PTHR13774">
    <property type="entry name" value="PHENAZINE BIOSYNTHESIS PROTEIN"/>
    <property type="match status" value="1"/>
</dbReference>
<dbReference type="Proteomes" id="UP000198876">
    <property type="component" value="Unassembled WGS sequence"/>
</dbReference>
<dbReference type="EMBL" id="FOOQ01000001">
    <property type="protein sequence ID" value="SFF91122.1"/>
    <property type="molecule type" value="Genomic_DNA"/>
</dbReference>
<accession>A0A1I2MI54</accession>
<reference evidence="3" key="1">
    <citation type="submission" date="2016-10" db="EMBL/GenBank/DDBJ databases">
        <authorList>
            <person name="Varghese N."/>
            <person name="Submissions S."/>
        </authorList>
    </citation>
    <scope>NUCLEOTIDE SEQUENCE [LARGE SCALE GENOMIC DNA]</scope>
    <source>
        <strain evidence="3">CGMCC 1.7739</strain>
    </source>
</reference>
<sequence length="299" mass="31387">MQTRRTLLVDAFTDEPLSGNAAGVVPEGPDLTESQMRAVARELAVSETAFVLPSGSADRRLRYFSPTQEVDLCGHATIATHAHLYDAGVLDAGDHTVETNVGVLDVELESDGTVWMTQDAPSVTPVEVEYDRLGAALGIDPEALRDIGQDASVAVASTGLPFLVVPVNFLEHLGNADPNFAAVEELAAEHDAAGVYAFTFDVLDADSTIHARAFAPGIGVPEDPVTGTAAGACGAYLRQSNAFDETPEEIVVEQGHFVDRPGRVRVRAGTAIRVGGRAVTSLDGTLTVPPSDDDDIVVA</sequence>
<dbReference type="GO" id="GO:0016853">
    <property type="term" value="F:isomerase activity"/>
    <property type="evidence" value="ECO:0007669"/>
    <property type="project" value="UniProtKB-KW"/>
</dbReference>
<dbReference type="PIRSF" id="PIRSF016184">
    <property type="entry name" value="PhzC_PhzF"/>
    <property type="match status" value="1"/>
</dbReference>
<evidence type="ECO:0000256" key="1">
    <source>
        <dbReference type="ARBA" id="ARBA00023235"/>
    </source>
</evidence>
<dbReference type="SUPFAM" id="SSF54506">
    <property type="entry name" value="Diaminopimelate epimerase-like"/>
    <property type="match status" value="1"/>
</dbReference>
<dbReference type="AlphaFoldDB" id="A0A1I2MI54"/>
<evidence type="ECO:0000313" key="3">
    <source>
        <dbReference type="Proteomes" id="UP000198876"/>
    </source>
</evidence>
<dbReference type="PANTHER" id="PTHR13774:SF39">
    <property type="entry name" value="BIOSYNTHESIS PROTEIN, PUTATIVE-RELATED"/>
    <property type="match status" value="1"/>
</dbReference>
<dbReference type="Gene3D" id="3.10.310.10">
    <property type="entry name" value="Diaminopimelate Epimerase, Chain A, domain 1"/>
    <property type="match status" value="2"/>
</dbReference>
<evidence type="ECO:0000313" key="2">
    <source>
        <dbReference type="EMBL" id="SFF91122.1"/>
    </source>
</evidence>
<dbReference type="OrthoDB" id="105902at2157"/>
<keyword evidence="1" id="KW-0413">Isomerase</keyword>
<protein>
    <submittedName>
        <fullName evidence="2">Phenazine biosynthesis protein PhzF family</fullName>
    </submittedName>
</protein>
<proteinExistence type="predicted"/>
<organism evidence="2 3">
    <name type="scientific">Halopelagius inordinatus</name>
    <dbReference type="NCBI Taxonomy" id="553467"/>
    <lineage>
        <taxon>Archaea</taxon>
        <taxon>Methanobacteriati</taxon>
        <taxon>Methanobacteriota</taxon>
        <taxon>Stenosarchaea group</taxon>
        <taxon>Halobacteria</taxon>
        <taxon>Halobacteriales</taxon>
        <taxon>Haloferacaceae</taxon>
    </lineage>
</organism>
<dbReference type="NCBIfam" id="TIGR00654">
    <property type="entry name" value="PhzF_family"/>
    <property type="match status" value="1"/>
</dbReference>
<dbReference type="STRING" id="553467.SAMN04488063_0760"/>
<gene>
    <name evidence="2" type="ORF">SAMN04488063_0760</name>
</gene>
<dbReference type="InterPro" id="IPR003719">
    <property type="entry name" value="Phenazine_PhzF-like"/>
</dbReference>